<dbReference type="AlphaFoldDB" id="A0AAE3U790"/>
<dbReference type="SUPFAM" id="SSF53474">
    <property type="entry name" value="alpha/beta-Hydrolases"/>
    <property type="match status" value="1"/>
</dbReference>
<dbReference type="EMBL" id="JASJOS010000008">
    <property type="protein sequence ID" value="MDJ1482684.1"/>
    <property type="molecule type" value="Genomic_DNA"/>
</dbReference>
<protein>
    <submittedName>
        <fullName evidence="2">Alpha/beta fold hydrolase</fullName>
    </submittedName>
</protein>
<keyword evidence="2" id="KW-0378">Hydrolase</keyword>
<reference evidence="2" key="1">
    <citation type="submission" date="2023-05" db="EMBL/GenBank/DDBJ databases">
        <authorList>
            <person name="Zhang X."/>
        </authorList>
    </citation>
    <scope>NUCLEOTIDE SEQUENCE</scope>
    <source>
        <strain evidence="2">YF14B1</strain>
    </source>
</reference>
<dbReference type="Proteomes" id="UP001241110">
    <property type="component" value="Unassembled WGS sequence"/>
</dbReference>
<dbReference type="GO" id="GO:0016787">
    <property type="term" value="F:hydrolase activity"/>
    <property type="evidence" value="ECO:0007669"/>
    <property type="project" value="UniProtKB-KW"/>
</dbReference>
<dbReference type="InterPro" id="IPR029058">
    <property type="entry name" value="AB_hydrolase_fold"/>
</dbReference>
<organism evidence="2 3">
    <name type="scientific">Xanthocytophaga flava</name>
    <dbReference type="NCBI Taxonomy" id="3048013"/>
    <lineage>
        <taxon>Bacteria</taxon>
        <taxon>Pseudomonadati</taxon>
        <taxon>Bacteroidota</taxon>
        <taxon>Cytophagia</taxon>
        <taxon>Cytophagales</taxon>
        <taxon>Rhodocytophagaceae</taxon>
        <taxon>Xanthocytophaga</taxon>
    </lineage>
</organism>
<gene>
    <name evidence="2" type="ORF">QNI16_19445</name>
</gene>
<dbReference type="InterPro" id="IPR000073">
    <property type="entry name" value="AB_hydrolase_1"/>
</dbReference>
<dbReference type="Gene3D" id="3.40.50.1820">
    <property type="entry name" value="alpha/beta hydrolase"/>
    <property type="match status" value="1"/>
</dbReference>
<name>A0AAE3U790_9BACT</name>
<dbReference type="PROSITE" id="PS51257">
    <property type="entry name" value="PROKAR_LIPOPROTEIN"/>
    <property type="match status" value="1"/>
</dbReference>
<evidence type="ECO:0000313" key="2">
    <source>
        <dbReference type="EMBL" id="MDJ1482684.1"/>
    </source>
</evidence>
<proteinExistence type="predicted"/>
<dbReference type="PANTHER" id="PTHR37017">
    <property type="entry name" value="AB HYDROLASE-1 DOMAIN-CONTAINING PROTEIN-RELATED"/>
    <property type="match status" value="1"/>
</dbReference>
<dbReference type="RefSeq" id="WP_313981991.1">
    <property type="nucleotide sequence ID" value="NZ_JASJOS010000008.1"/>
</dbReference>
<dbReference type="Pfam" id="PF12697">
    <property type="entry name" value="Abhydrolase_6"/>
    <property type="match status" value="1"/>
</dbReference>
<sequence>MRLLFIIFMLTSTLLTTSCDDDKDEADPKPTFVFVHGTFAGQYAWHLIKPKLEAKGYQVVTFDLPAHGDDQTPVSQANFELYVKTTVDKINAIPGKVVLVGHSGGGMVITAAAEQISSKIEKLVYMCAFLPKSDQTLYELAISDTASLLGRSLQPSQDGLTASLPEDVLVQVFAVDASEEIQKVVAKTRPEPLAIFQGKATLTAANFGKIPKYYIKTLKDEGVTPATQQKMIDANGSVVKTYTMNTSHSPYWAQPDELVTILQEIN</sequence>
<evidence type="ECO:0000313" key="3">
    <source>
        <dbReference type="Proteomes" id="UP001241110"/>
    </source>
</evidence>
<feature type="domain" description="AB hydrolase-1" evidence="1">
    <location>
        <begin position="32"/>
        <end position="259"/>
    </location>
</feature>
<dbReference type="InterPro" id="IPR052897">
    <property type="entry name" value="Sec-Metab_Biosynth_Hydrolase"/>
</dbReference>
<comment type="caution">
    <text evidence="2">The sequence shown here is derived from an EMBL/GenBank/DDBJ whole genome shotgun (WGS) entry which is preliminary data.</text>
</comment>
<dbReference type="PANTHER" id="PTHR37017:SF11">
    <property type="entry name" value="ESTERASE_LIPASE_THIOESTERASE DOMAIN-CONTAINING PROTEIN"/>
    <property type="match status" value="1"/>
</dbReference>
<accession>A0AAE3U790</accession>
<evidence type="ECO:0000259" key="1">
    <source>
        <dbReference type="Pfam" id="PF12697"/>
    </source>
</evidence>